<evidence type="ECO:0000313" key="4">
    <source>
        <dbReference type="Proteomes" id="UP001500236"/>
    </source>
</evidence>
<proteinExistence type="predicted"/>
<dbReference type="GO" id="GO:0032259">
    <property type="term" value="P:methylation"/>
    <property type="evidence" value="ECO:0007669"/>
    <property type="project" value="UniProtKB-KW"/>
</dbReference>
<dbReference type="SUPFAM" id="SSF53335">
    <property type="entry name" value="S-adenosyl-L-methionine-dependent methyltransferases"/>
    <property type="match status" value="1"/>
</dbReference>
<keyword evidence="4" id="KW-1185">Reference proteome</keyword>
<sequence length="210" mass="22928">MATSPSTDDADWAAFYRRTADRPPRPLLRDALAHLSTAARRAGDVHHAVDLGCGDGTETLHLLSAGFHVTAIDREQTAVDTVTTRAEDAELGDGLTTVCADLCSADLPRVDLVLACLSLPFLREDDLVEVWQRLLASLHPGGILAAQLFGDRDSWATGETAVEGMTFHTRDDVESWVSGLTVLQLDEREYDGPSGRGPKHWHVYDVIARR</sequence>
<dbReference type="InterPro" id="IPR041698">
    <property type="entry name" value="Methyltransf_25"/>
</dbReference>
<dbReference type="RefSeq" id="WP_344685255.1">
    <property type="nucleotide sequence ID" value="NZ_BAAAVT010000003.1"/>
</dbReference>
<name>A0ABP6LPL9_9MICC</name>
<organism evidence="3 4">
    <name type="scientific">Nesterenkonia aethiopica</name>
    <dbReference type="NCBI Taxonomy" id="269144"/>
    <lineage>
        <taxon>Bacteria</taxon>
        <taxon>Bacillati</taxon>
        <taxon>Actinomycetota</taxon>
        <taxon>Actinomycetes</taxon>
        <taxon>Micrococcales</taxon>
        <taxon>Micrococcaceae</taxon>
        <taxon>Nesterenkonia</taxon>
    </lineage>
</organism>
<accession>A0ABP6LPL9</accession>
<gene>
    <name evidence="3" type="ORF">GCM10010529_04760</name>
</gene>
<comment type="caution">
    <text evidence="3">The sequence shown here is derived from an EMBL/GenBank/DDBJ whole genome shotgun (WGS) entry which is preliminary data.</text>
</comment>
<dbReference type="Pfam" id="PF13649">
    <property type="entry name" value="Methyltransf_25"/>
    <property type="match status" value="1"/>
</dbReference>
<reference evidence="4" key="1">
    <citation type="journal article" date="2019" name="Int. J. Syst. Evol. Microbiol.">
        <title>The Global Catalogue of Microorganisms (GCM) 10K type strain sequencing project: providing services to taxonomists for standard genome sequencing and annotation.</title>
        <authorList>
            <consortium name="The Broad Institute Genomics Platform"/>
            <consortium name="The Broad Institute Genome Sequencing Center for Infectious Disease"/>
            <person name="Wu L."/>
            <person name="Ma J."/>
        </authorList>
    </citation>
    <scope>NUCLEOTIDE SEQUENCE [LARGE SCALE GENOMIC DNA]</scope>
    <source>
        <strain evidence="4">JCM 14309</strain>
    </source>
</reference>
<evidence type="ECO:0000313" key="3">
    <source>
        <dbReference type="EMBL" id="GAA3053804.1"/>
    </source>
</evidence>
<dbReference type="Proteomes" id="UP001500236">
    <property type="component" value="Unassembled WGS sequence"/>
</dbReference>
<dbReference type="InterPro" id="IPR029063">
    <property type="entry name" value="SAM-dependent_MTases_sf"/>
</dbReference>
<dbReference type="GO" id="GO:0008168">
    <property type="term" value="F:methyltransferase activity"/>
    <property type="evidence" value="ECO:0007669"/>
    <property type="project" value="UniProtKB-KW"/>
</dbReference>
<keyword evidence="1" id="KW-0808">Transferase</keyword>
<protein>
    <submittedName>
        <fullName evidence="3">Class I SAM-dependent methyltransferase</fullName>
    </submittedName>
</protein>
<dbReference type="PANTHER" id="PTHR43861">
    <property type="entry name" value="TRANS-ACONITATE 2-METHYLTRANSFERASE-RELATED"/>
    <property type="match status" value="1"/>
</dbReference>
<feature type="domain" description="Methyltransferase" evidence="2">
    <location>
        <begin position="49"/>
        <end position="142"/>
    </location>
</feature>
<dbReference type="EMBL" id="BAAAVT010000003">
    <property type="protein sequence ID" value="GAA3053804.1"/>
    <property type="molecule type" value="Genomic_DNA"/>
</dbReference>
<evidence type="ECO:0000256" key="1">
    <source>
        <dbReference type="ARBA" id="ARBA00022679"/>
    </source>
</evidence>
<keyword evidence="3" id="KW-0489">Methyltransferase</keyword>
<dbReference type="Gene3D" id="3.40.50.150">
    <property type="entry name" value="Vaccinia Virus protein VP39"/>
    <property type="match status" value="1"/>
</dbReference>
<dbReference type="CDD" id="cd02440">
    <property type="entry name" value="AdoMet_MTases"/>
    <property type="match status" value="1"/>
</dbReference>
<evidence type="ECO:0000259" key="2">
    <source>
        <dbReference type="Pfam" id="PF13649"/>
    </source>
</evidence>